<feature type="transmembrane region" description="Helical" evidence="8">
    <location>
        <begin position="118"/>
        <end position="141"/>
    </location>
</feature>
<evidence type="ECO:0000256" key="6">
    <source>
        <dbReference type="ARBA" id="ARBA00022989"/>
    </source>
</evidence>
<evidence type="ECO:0000256" key="4">
    <source>
        <dbReference type="ARBA" id="ARBA00022597"/>
    </source>
</evidence>
<evidence type="ECO:0000313" key="11">
    <source>
        <dbReference type="Proteomes" id="UP000051955"/>
    </source>
</evidence>
<keyword evidence="11" id="KW-1185">Reference proteome</keyword>
<name>A0A0R1LKG2_9LACO</name>
<proteinExistence type="predicted"/>
<dbReference type="PANTHER" id="PTHR33989:SF4">
    <property type="entry name" value="PTS SYSTEM N,N'-DIACETYLCHITOBIOSE-SPECIFIC EIIC COMPONENT"/>
    <property type="match status" value="1"/>
</dbReference>
<keyword evidence="3" id="KW-1003">Cell membrane</keyword>
<comment type="caution">
    <text evidence="10">The sequence shown here is derived from an EMBL/GenBank/DDBJ whole genome shotgun (WGS) entry which is preliminary data.</text>
</comment>
<evidence type="ECO:0000256" key="8">
    <source>
        <dbReference type="SAM" id="Phobius"/>
    </source>
</evidence>
<evidence type="ECO:0000313" key="10">
    <source>
        <dbReference type="EMBL" id="KRK93971.1"/>
    </source>
</evidence>
<keyword evidence="6 8" id="KW-1133">Transmembrane helix</keyword>
<dbReference type="AlphaFoldDB" id="A0A0R1LKG2"/>
<dbReference type="GO" id="GO:0005886">
    <property type="term" value="C:plasma membrane"/>
    <property type="evidence" value="ECO:0007669"/>
    <property type="project" value="UniProtKB-SubCell"/>
</dbReference>
<accession>A0A0R1LKG2</accession>
<feature type="transmembrane region" description="Helical" evidence="8">
    <location>
        <begin position="153"/>
        <end position="178"/>
    </location>
</feature>
<dbReference type="InterPro" id="IPR051088">
    <property type="entry name" value="PTS_Sugar-EIIC/EIIB"/>
</dbReference>
<dbReference type="PATRIC" id="fig|1423715.3.peg.1333"/>
<keyword evidence="4" id="KW-0762">Sugar transport</keyword>
<dbReference type="PROSITE" id="PS51105">
    <property type="entry name" value="PTS_EIIC_TYPE_3"/>
    <property type="match status" value="1"/>
</dbReference>
<evidence type="ECO:0000259" key="9">
    <source>
        <dbReference type="PROSITE" id="PS51105"/>
    </source>
</evidence>
<organism evidence="10 11">
    <name type="scientific">Levilactobacillus acidifarinae DSM 19394 = JCM 15949</name>
    <dbReference type="NCBI Taxonomy" id="1423715"/>
    <lineage>
        <taxon>Bacteria</taxon>
        <taxon>Bacillati</taxon>
        <taxon>Bacillota</taxon>
        <taxon>Bacilli</taxon>
        <taxon>Lactobacillales</taxon>
        <taxon>Lactobacillaceae</taxon>
        <taxon>Levilactobacillus</taxon>
    </lineage>
</organism>
<keyword evidence="7 8" id="KW-0472">Membrane</keyword>
<dbReference type="GO" id="GO:0008982">
    <property type="term" value="F:protein-N(PI)-phosphohistidine-sugar phosphotransferase activity"/>
    <property type="evidence" value="ECO:0007669"/>
    <property type="project" value="InterPro"/>
</dbReference>
<evidence type="ECO:0000256" key="5">
    <source>
        <dbReference type="ARBA" id="ARBA00022692"/>
    </source>
</evidence>
<gene>
    <name evidence="10" type="ORF">FD25_GL001300</name>
</gene>
<feature type="transmembrane region" description="Helical" evidence="8">
    <location>
        <begin position="356"/>
        <end position="378"/>
    </location>
</feature>
<reference evidence="10 11" key="1">
    <citation type="journal article" date="2015" name="Genome Announc.">
        <title>Expanding the biotechnology potential of lactobacilli through comparative genomics of 213 strains and associated genera.</title>
        <authorList>
            <person name="Sun Z."/>
            <person name="Harris H.M."/>
            <person name="McCann A."/>
            <person name="Guo C."/>
            <person name="Argimon S."/>
            <person name="Zhang W."/>
            <person name="Yang X."/>
            <person name="Jeffery I.B."/>
            <person name="Cooney J.C."/>
            <person name="Kagawa T.F."/>
            <person name="Liu W."/>
            <person name="Song Y."/>
            <person name="Salvetti E."/>
            <person name="Wrobel A."/>
            <person name="Rasinkangas P."/>
            <person name="Parkhill J."/>
            <person name="Rea M.C."/>
            <person name="O'Sullivan O."/>
            <person name="Ritari J."/>
            <person name="Douillard F.P."/>
            <person name="Paul Ross R."/>
            <person name="Yang R."/>
            <person name="Briner A.E."/>
            <person name="Felis G.E."/>
            <person name="de Vos W.M."/>
            <person name="Barrangou R."/>
            <person name="Klaenhammer T.R."/>
            <person name="Caufield P.W."/>
            <person name="Cui Y."/>
            <person name="Zhang H."/>
            <person name="O'Toole P.W."/>
        </authorList>
    </citation>
    <scope>NUCLEOTIDE SEQUENCE [LARGE SCALE GENOMIC DNA]</scope>
    <source>
        <strain evidence="10 11">DSM 19394</strain>
    </source>
</reference>
<evidence type="ECO:0000256" key="1">
    <source>
        <dbReference type="ARBA" id="ARBA00004651"/>
    </source>
</evidence>
<evidence type="ECO:0000256" key="2">
    <source>
        <dbReference type="ARBA" id="ARBA00022448"/>
    </source>
</evidence>
<feature type="transmembrane region" description="Helical" evidence="8">
    <location>
        <begin position="261"/>
        <end position="281"/>
    </location>
</feature>
<dbReference type="InterPro" id="IPR004501">
    <property type="entry name" value="PTS_EIIC_3"/>
</dbReference>
<keyword evidence="2" id="KW-0813">Transport</keyword>
<evidence type="ECO:0000256" key="3">
    <source>
        <dbReference type="ARBA" id="ARBA00022475"/>
    </source>
</evidence>
<feature type="transmembrane region" description="Helical" evidence="8">
    <location>
        <begin position="54"/>
        <end position="76"/>
    </location>
</feature>
<sequence>MVMTALRLVFPLVLVGTLADLVNRSWLESTGYYYQTLHVTSWLLRRTRLQQGVLLVQTGALGLAVLGVAFAVSYLLIARVTRQTSDRLMGGGLAVLALQFLNVNPATLRAGRPLDWTAMNLGLTGLALGIAIGLLIGNLYGWSVKRWSQPSDVVIRPLTLGTLGVLLTALLGVLWLMRAPLGSTTGLTAWLRGPLTGASGWGSLLGVSVLNGGLAWLGVLSPLPSTPQQAAMAAQNLATVLETNSWRLPHPLTGQTILQPYANMGGTGMTLGLLVAIFLVTHNATQRHIGWLSVLPVLGNFNAPLLVGLPVILSPILWLPFLLAPAACLSLSSLCLALHWVPASAYAFAVGTPGPLISYLGTGGALSALGLASINLVLSTAIYYPFVKWAAIAEQRVHEEAISDAKL</sequence>
<dbReference type="EMBL" id="AZDV01000028">
    <property type="protein sequence ID" value="KRK93971.1"/>
    <property type="molecule type" value="Genomic_DNA"/>
</dbReference>
<dbReference type="Proteomes" id="UP000051955">
    <property type="component" value="Unassembled WGS sequence"/>
</dbReference>
<feature type="transmembrane region" description="Helical" evidence="8">
    <location>
        <begin position="331"/>
        <end position="350"/>
    </location>
</feature>
<protein>
    <submittedName>
        <fullName evidence="10">Cellobiose-specific PTS system IIC component</fullName>
    </submittedName>
</protein>
<evidence type="ECO:0000256" key="7">
    <source>
        <dbReference type="ARBA" id="ARBA00023136"/>
    </source>
</evidence>
<feature type="transmembrane region" description="Helical" evidence="8">
    <location>
        <begin position="198"/>
        <end position="219"/>
    </location>
</feature>
<keyword evidence="5 8" id="KW-0812">Transmembrane</keyword>
<dbReference type="GO" id="GO:0009401">
    <property type="term" value="P:phosphoenolpyruvate-dependent sugar phosphotransferase system"/>
    <property type="evidence" value="ECO:0007669"/>
    <property type="project" value="InterPro"/>
</dbReference>
<dbReference type="Pfam" id="PF02378">
    <property type="entry name" value="PTS_EIIC"/>
    <property type="match status" value="1"/>
</dbReference>
<dbReference type="InterPro" id="IPR003352">
    <property type="entry name" value="PTS_EIIC"/>
</dbReference>
<comment type="subcellular location">
    <subcellularLocation>
        <location evidence="1">Cell membrane</location>
        <topology evidence="1">Multi-pass membrane protein</topology>
    </subcellularLocation>
</comment>
<feature type="domain" description="PTS EIIC type-3" evidence="9">
    <location>
        <begin position="1"/>
        <end position="386"/>
    </location>
</feature>
<dbReference type="PANTHER" id="PTHR33989">
    <property type="match status" value="1"/>
</dbReference>
<dbReference type="STRING" id="1423715.FD25_GL001300"/>